<dbReference type="SUPFAM" id="SSF53067">
    <property type="entry name" value="Actin-like ATPase domain"/>
    <property type="match status" value="1"/>
</dbReference>
<dbReference type="AlphaFoldDB" id="A0A7W5K2Z6"/>
<dbReference type="Pfam" id="PF05035">
    <property type="entry name" value="DGOK"/>
    <property type="match status" value="1"/>
</dbReference>
<evidence type="ECO:0000313" key="2">
    <source>
        <dbReference type="EMBL" id="MBB3331004.1"/>
    </source>
</evidence>
<dbReference type="GO" id="GO:0034194">
    <property type="term" value="P:D-galactonate catabolic process"/>
    <property type="evidence" value="ECO:0007669"/>
    <property type="project" value="InterPro"/>
</dbReference>
<dbReference type="InterPro" id="IPR042258">
    <property type="entry name" value="DGOK_N"/>
</dbReference>
<evidence type="ECO:0000313" key="3">
    <source>
        <dbReference type="Proteomes" id="UP000553442"/>
    </source>
</evidence>
<dbReference type="RefSeq" id="WP_183331206.1">
    <property type="nucleotide sequence ID" value="NZ_JACHZF010000011.1"/>
</dbReference>
<feature type="region of interest" description="Disordered" evidence="1">
    <location>
        <begin position="322"/>
        <end position="350"/>
    </location>
</feature>
<dbReference type="InterPro" id="IPR042257">
    <property type="entry name" value="DGOK_C"/>
</dbReference>
<dbReference type="EC" id="2.7.1.58" evidence="2"/>
<comment type="caution">
    <text evidence="2">The sequence shown here is derived from an EMBL/GenBank/DDBJ whole genome shotgun (WGS) entry which is preliminary data.</text>
</comment>
<keyword evidence="2" id="KW-0808">Transferase</keyword>
<protein>
    <submittedName>
        <fullName evidence="2">2-dehydro-3-deoxygalactonokinase</fullName>
        <ecNumber evidence="2">2.7.1.58</ecNumber>
    </submittedName>
</protein>
<keyword evidence="2" id="KW-0418">Kinase</keyword>
<dbReference type="Gene3D" id="3.30.420.300">
    <property type="entry name" value="2-keto-3-deoxy-galactonokinase, substrate binding domain"/>
    <property type="match status" value="1"/>
</dbReference>
<gene>
    <name evidence="2" type="ORF">BDK63_001879</name>
</gene>
<dbReference type="EMBL" id="JACHZF010000011">
    <property type="protein sequence ID" value="MBB3331004.1"/>
    <property type="molecule type" value="Genomic_DNA"/>
</dbReference>
<keyword evidence="3" id="KW-1185">Reference proteome</keyword>
<evidence type="ECO:0000256" key="1">
    <source>
        <dbReference type="SAM" id="MobiDB-lite"/>
    </source>
</evidence>
<dbReference type="InterPro" id="IPR043129">
    <property type="entry name" value="ATPase_NBD"/>
</dbReference>
<dbReference type="GO" id="GO:0008671">
    <property type="term" value="F:2-dehydro-3-deoxygalactonokinase activity"/>
    <property type="evidence" value="ECO:0007669"/>
    <property type="project" value="UniProtKB-EC"/>
</dbReference>
<sequence>MVSESLAERVRWIGVDWGSSRLRAWALDAHDAVLAHASSDRGMLSLAPDDYESALLKVIGDWLPSRGQLDVLVCGMAGARQGWREAAYLPVPTRLDALARGAVSPPCQDSRLRVRLLPGLCQTTAGHFDVMRGEETQLAGLVASKPEATGLVCLPGTHAKWARLEQGAVSHFTTFLTGELYALLARQSVLRHSLDQAQGEHDLADSGGREAFVTAVRESLAEPGRYSARLFGLRAADLLDADLPPGSARATRLAARLSGLTIGLELAGLALSNPGKAPEGPITLIGDAALCDRYALALEAAGHASRCLDGERTVLAGLALGYRADPSNSDPSNPGPPTPRRMRHDTGDTP</sequence>
<dbReference type="Proteomes" id="UP000553442">
    <property type="component" value="Unassembled WGS sequence"/>
</dbReference>
<dbReference type="Gene3D" id="3.30.420.310">
    <property type="entry name" value="2-keto-3-deoxy-galactonokinase, C-terminal domain"/>
    <property type="match status" value="1"/>
</dbReference>
<dbReference type="InterPro" id="IPR007729">
    <property type="entry name" value="DGOK"/>
</dbReference>
<accession>A0A7W5K2Z6</accession>
<name>A0A7W5K2Z6_9GAMM</name>
<organism evidence="2 3">
    <name type="scientific">Halomonas campaniensis</name>
    <dbReference type="NCBI Taxonomy" id="213554"/>
    <lineage>
        <taxon>Bacteria</taxon>
        <taxon>Pseudomonadati</taxon>
        <taxon>Pseudomonadota</taxon>
        <taxon>Gammaproteobacteria</taxon>
        <taxon>Oceanospirillales</taxon>
        <taxon>Halomonadaceae</taxon>
        <taxon>Halomonas</taxon>
    </lineage>
</organism>
<proteinExistence type="predicted"/>
<reference evidence="2 3" key="1">
    <citation type="submission" date="2020-08" db="EMBL/GenBank/DDBJ databases">
        <title>Genomic Encyclopedia of Archaeal and Bacterial Type Strains, Phase II (KMG-II): from individual species to whole genera.</title>
        <authorList>
            <person name="Goeker M."/>
        </authorList>
    </citation>
    <scope>NUCLEOTIDE SEQUENCE [LARGE SCALE GENOMIC DNA]</scope>
    <source>
        <strain evidence="2 3">5AG</strain>
    </source>
</reference>